<dbReference type="KEGG" id="bbh:BN112_1084"/>
<evidence type="ECO:0000256" key="12">
    <source>
        <dbReference type="SAM" id="MobiDB-lite"/>
    </source>
</evidence>
<dbReference type="EMBL" id="HE965806">
    <property type="protein sequence ID" value="CCJ53002.1"/>
    <property type="molecule type" value="Genomic_DNA"/>
</dbReference>
<dbReference type="InterPro" id="IPR003374">
    <property type="entry name" value="ApbE-like_sf"/>
</dbReference>
<gene>
    <name evidence="13" type="primary">apbE</name>
    <name evidence="13" type="ORF">BN112_1084</name>
</gene>
<dbReference type="PIRSF" id="PIRSF006268">
    <property type="entry name" value="ApbE"/>
    <property type="match status" value="1"/>
</dbReference>
<dbReference type="Pfam" id="PF02424">
    <property type="entry name" value="ApbE"/>
    <property type="match status" value="1"/>
</dbReference>
<dbReference type="Proteomes" id="UP000007564">
    <property type="component" value="Chromosome"/>
</dbReference>
<dbReference type="RefSeq" id="WP_015063986.1">
    <property type="nucleotide sequence ID" value="NC_019382.1"/>
</dbReference>
<proteinExistence type="inferred from homology"/>
<evidence type="ECO:0000313" key="14">
    <source>
        <dbReference type="Proteomes" id="UP000007564"/>
    </source>
</evidence>
<evidence type="ECO:0000256" key="7">
    <source>
        <dbReference type="ARBA" id="ARBA00022842"/>
    </source>
</evidence>
<feature type="binding site" evidence="11">
    <location>
        <position position="288"/>
    </location>
    <ligand>
        <name>Mg(2+)</name>
        <dbReference type="ChEBI" id="CHEBI:18420"/>
    </ligand>
</feature>
<comment type="similarity">
    <text evidence="10">Belongs to the ApbE family.</text>
</comment>
<evidence type="ECO:0000256" key="11">
    <source>
        <dbReference type="PIRSR" id="PIRSR006268-2"/>
    </source>
</evidence>
<dbReference type="SUPFAM" id="SSF143631">
    <property type="entry name" value="ApbE-like"/>
    <property type="match status" value="1"/>
</dbReference>
<evidence type="ECO:0000256" key="2">
    <source>
        <dbReference type="ARBA" id="ARBA00016337"/>
    </source>
</evidence>
<evidence type="ECO:0000256" key="3">
    <source>
        <dbReference type="ARBA" id="ARBA00022630"/>
    </source>
</evidence>
<reference evidence="13 14" key="1">
    <citation type="journal article" date="2012" name="BMC Genomics">
        <title>Comparative genomics of the classical Bordetella subspecies: the evolution and exchange of virulence-associated diversity amongst closely related pathogens.</title>
        <authorList>
            <person name="Park J."/>
            <person name="Zhang Y."/>
            <person name="Buboltz A.M."/>
            <person name="Zhang X."/>
            <person name="Schuster S.C."/>
            <person name="Ahuja U."/>
            <person name="Liu M."/>
            <person name="Miller J.F."/>
            <person name="Sebaihia M."/>
            <person name="Bentley S.D."/>
            <person name="Parkhill J."/>
            <person name="Harvill E.T."/>
        </authorList>
    </citation>
    <scope>NUCLEOTIDE SEQUENCE [LARGE SCALE GENOMIC DNA]</scope>
    <source>
        <strain evidence="13 14">253</strain>
    </source>
</reference>
<dbReference type="EC" id="2.7.1.180" evidence="1 10"/>
<keyword evidence="7 10" id="KW-0460">Magnesium</keyword>
<evidence type="ECO:0000256" key="1">
    <source>
        <dbReference type="ARBA" id="ARBA00011955"/>
    </source>
</evidence>
<accession>A0A0C6P2W6</accession>
<dbReference type="GO" id="GO:0016740">
    <property type="term" value="F:transferase activity"/>
    <property type="evidence" value="ECO:0007669"/>
    <property type="project" value="UniProtKB-UniRule"/>
</dbReference>
<dbReference type="OrthoDB" id="9778595at2"/>
<evidence type="ECO:0000256" key="6">
    <source>
        <dbReference type="ARBA" id="ARBA00022827"/>
    </source>
</evidence>
<dbReference type="AlphaFoldDB" id="A0A0C6P2W6"/>
<dbReference type="HOGENOM" id="CLU_044403_0_2_4"/>
<feature type="region of interest" description="Disordered" evidence="12">
    <location>
        <begin position="1"/>
        <end position="28"/>
    </location>
</feature>
<evidence type="ECO:0000256" key="10">
    <source>
        <dbReference type="PIRNR" id="PIRNR006268"/>
    </source>
</evidence>
<evidence type="ECO:0000313" key="13">
    <source>
        <dbReference type="EMBL" id="CCJ53002.1"/>
    </source>
</evidence>
<evidence type="ECO:0000256" key="4">
    <source>
        <dbReference type="ARBA" id="ARBA00022679"/>
    </source>
</evidence>
<dbReference type="InterPro" id="IPR024932">
    <property type="entry name" value="ApbE"/>
</dbReference>
<evidence type="ECO:0000256" key="5">
    <source>
        <dbReference type="ARBA" id="ARBA00022723"/>
    </source>
</evidence>
<feature type="binding site" evidence="11">
    <location>
        <position position="175"/>
    </location>
    <ligand>
        <name>Mg(2+)</name>
        <dbReference type="ChEBI" id="CHEBI:18420"/>
    </ligand>
</feature>
<keyword evidence="5 10" id="KW-0479">Metal-binding</keyword>
<dbReference type="PANTHER" id="PTHR30040">
    <property type="entry name" value="THIAMINE BIOSYNTHESIS LIPOPROTEIN APBE"/>
    <property type="match status" value="1"/>
</dbReference>
<protein>
    <recommendedName>
        <fullName evidence="2 10">FAD:protein FMN transferase</fullName>
        <ecNumber evidence="1 10">2.7.1.180</ecNumber>
    </recommendedName>
    <alternativeName>
        <fullName evidence="8 10">Flavin transferase</fullName>
    </alternativeName>
</protein>
<keyword evidence="4 10" id="KW-0808">Transferase</keyword>
<sequence>MSMARPPSYAPPLAARMPSAPPRLSGEPVALAGATMGTTWSARLALPPGVTRQQAQAAIAAALDEVVAQMSTWEAGSDISRFNRAATGWQALPEALFHVLSHALDLADASGGAYDPTIGALVDAWGFGAGPRVHEPPAAAAIAAALADCGHARVRLDAQARRAWQPGGVRLDLSSIAKGYGVDRAALALRALGVTACLVEVGGELRAHGARPDGLPWRVAVEVPDASGAHALAVPLRDQSIATSGDYRRYIEQAGRRYAHTLDPRTGKPLDNDLASVTVIHPECMLADGLATALGVLGAAAGADYAARHDLAALFILRGAAGHEVRATPAFAALLDRP</sequence>
<keyword evidence="3 10" id="KW-0285">Flavoprotein</keyword>
<keyword evidence="6 10" id="KW-0274">FAD</keyword>
<dbReference type="GO" id="GO:0046872">
    <property type="term" value="F:metal ion binding"/>
    <property type="evidence" value="ECO:0007669"/>
    <property type="project" value="UniProtKB-UniRule"/>
</dbReference>
<organism evidence="13 14">
    <name type="scientific">Bordetella bronchiseptica 253</name>
    <dbReference type="NCBI Taxonomy" id="568707"/>
    <lineage>
        <taxon>Bacteria</taxon>
        <taxon>Pseudomonadati</taxon>
        <taxon>Pseudomonadota</taxon>
        <taxon>Betaproteobacteria</taxon>
        <taxon>Burkholderiales</taxon>
        <taxon>Alcaligenaceae</taxon>
        <taxon>Bordetella</taxon>
    </lineage>
</organism>
<comment type="catalytic activity">
    <reaction evidence="9 10">
        <text>L-threonyl-[protein] + FAD = FMN-L-threonyl-[protein] + AMP + H(+)</text>
        <dbReference type="Rhea" id="RHEA:36847"/>
        <dbReference type="Rhea" id="RHEA-COMP:11060"/>
        <dbReference type="Rhea" id="RHEA-COMP:11061"/>
        <dbReference type="ChEBI" id="CHEBI:15378"/>
        <dbReference type="ChEBI" id="CHEBI:30013"/>
        <dbReference type="ChEBI" id="CHEBI:57692"/>
        <dbReference type="ChEBI" id="CHEBI:74257"/>
        <dbReference type="ChEBI" id="CHEBI:456215"/>
        <dbReference type="EC" id="2.7.1.180"/>
    </reaction>
</comment>
<comment type="cofactor">
    <cofactor evidence="11">
        <name>Mg(2+)</name>
        <dbReference type="ChEBI" id="CHEBI:18420"/>
    </cofactor>
    <cofactor evidence="11">
        <name>Mn(2+)</name>
        <dbReference type="ChEBI" id="CHEBI:29035"/>
    </cofactor>
    <text evidence="11">Magnesium. Can also use manganese.</text>
</comment>
<evidence type="ECO:0000256" key="8">
    <source>
        <dbReference type="ARBA" id="ARBA00031306"/>
    </source>
</evidence>
<dbReference type="PANTHER" id="PTHR30040:SF2">
    <property type="entry name" value="FAD:PROTEIN FMN TRANSFERASE"/>
    <property type="match status" value="1"/>
</dbReference>
<feature type="binding site" evidence="11">
    <location>
        <position position="292"/>
    </location>
    <ligand>
        <name>Mg(2+)</name>
        <dbReference type="ChEBI" id="CHEBI:18420"/>
    </ligand>
</feature>
<dbReference type="Gene3D" id="3.10.520.10">
    <property type="entry name" value="ApbE-like domains"/>
    <property type="match status" value="1"/>
</dbReference>
<evidence type="ECO:0000256" key="9">
    <source>
        <dbReference type="ARBA" id="ARBA00048540"/>
    </source>
</evidence>
<name>A0A0C6P2W6_BORBO</name>